<comment type="catalytic activity">
    <reaction evidence="10">
        <text>an acyl-CoA + a 1,2-diacyl-sn-glycerol = a triacyl-sn-glycerol + CoA</text>
        <dbReference type="Rhea" id="RHEA:10868"/>
        <dbReference type="ChEBI" id="CHEBI:17815"/>
        <dbReference type="ChEBI" id="CHEBI:57287"/>
        <dbReference type="ChEBI" id="CHEBI:58342"/>
        <dbReference type="ChEBI" id="CHEBI:64615"/>
        <dbReference type="EC" id="2.3.1.20"/>
    </reaction>
</comment>
<dbReference type="Pfam" id="PF03007">
    <property type="entry name" value="WS_DGAT_cat"/>
    <property type="match status" value="1"/>
</dbReference>
<dbReference type="InterPro" id="IPR023213">
    <property type="entry name" value="CAT-like_dom_sf"/>
</dbReference>
<dbReference type="PANTHER" id="PTHR31650">
    <property type="entry name" value="O-ACYLTRANSFERASE (WSD1-LIKE) FAMILY PROTEIN"/>
    <property type="match status" value="1"/>
</dbReference>
<sequence length="494" mass="54625">MTTMAVAEQQQQPVSPVERLMKDLYVVVSIGLATPLNLAVFRAGVEAQLARHPYFRSIQVTDDKAGGGTGTPRWVPTTVNLDDHIVVPALDPATAAADPDRAVEDYLSSLSTLPMDHTRPPWDFHFLDVRTSEAASTVALRVHHALADGMALITLLLSSSRSAADPAMAAPLPPPPARTGAVYAPPGQQRRQQQQQLPLLAWIWSYVVLAWHTMVDVAAFVATIFFIGDTHTLFKRANHGGGGGGSRRRMRFVHRTFSLDDVKFIKNAMHYTVNDVLIGITSAALSRYFFRRTGDTKTREIVLRSIVPVNTRPAASLQRDVNMIETGKSNAVRWGNRLGYIILPFHLAMHDDPLEYVRKAKQVIDRKKNSLEVLVVHLSIEIVFKVFGPKAGAYIFNKLLSNTTMALSNLIGPPEQIELCGHPVAYIAPSVYGLQQAITVHYQSYNNTIKVVLAVDEEQFPDSRQLLDDFAECLKLTKDAAAKTTMSTKMIKNE</sequence>
<feature type="region of interest" description="Disordered" evidence="11">
    <location>
        <begin position="166"/>
        <end position="189"/>
    </location>
</feature>
<reference evidence="16" key="2">
    <citation type="journal article" date="2018" name="Plant J.">
        <title>The Sorghum bicolor reference genome: improved assembly, gene annotations, a transcriptome atlas, and signatures of genome organization.</title>
        <authorList>
            <person name="McCormick R.F."/>
            <person name="Truong S.K."/>
            <person name="Sreedasyam A."/>
            <person name="Jenkins J."/>
            <person name="Shu S."/>
            <person name="Sims D."/>
            <person name="Kennedy M."/>
            <person name="Amirebrahimi M."/>
            <person name="Weers B.D."/>
            <person name="McKinley B."/>
            <person name="Mattison A."/>
            <person name="Morishige D.T."/>
            <person name="Grimwood J."/>
            <person name="Schmutz J."/>
            <person name="Mullet J.E."/>
        </authorList>
    </citation>
    <scope>NUCLEOTIDE SEQUENCE [LARGE SCALE GENOMIC DNA]</scope>
    <source>
        <strain evidence="16">cv. BTx623</strain>
    </source>
</reference>
<dbReference type="GO" id="GO:0004144">
    <property type="term" value="F:diacylglycerol O-acyltransferase activity"/>
    <property type="evidence" value="ECO:0007669"/>
    <property type="project" value="UniProtKB-EC"/>
</dbReference>
<dbReference type="OMA" id="ARFWLMI"/>
<dbReference type="Pfam" id="PF06974">
    <property type="entry name" value="WS_DGAT_C"/>
    <property type="match status" value="1"/>
</dbReference>
<evidence type="ECO:0000259" key="14">
    <source>
        <dbReference type="Pfam" id="PF06974"/>
    </source>
</evidence>
<evidence type="ECO:0000259" key="13">
    <source>
        <dbReference type="Pfam" id="PF03007"/>
    </source>
</evidence>
<evidence type="ECO:0000256" key="10">
    <source>
        <dbReference type="ARBA" id="ARBA00048109"/>
    </source>
</evidence>
<keyword evidence="5" id="KW-0808">Transferase</keyword>
<dbReference type="InterPro" id="IPR045034">
    <property type="entry name" value="O-acyltransferase_WSD1-like"/>
</dbReference>
<evidence type="ECO:0000256" key="4">
    <source>
        <dbReference type="ARBA" id="ARBA00005189"/>
    </source>
</evidence>
<keyword evidence="6" id="KW-0256">Endoplasmic reticulum</keyword>
<evidence type="ECO:0000256" key="3">
    <source>
        <dbReference type="ARBA" id="ARBA00004771"/>
    </source>
</evidence>
<dbReference type="PANTHER" id="PTHR31650:SF71">
    <property type="match status" value="1"/>
</dbReference>
<evidence type="ECO:0000256" key="5">
    <source>
        <dbReference type="ARBA" id="ARBA00022679"/>
    </source>
</evidence>
<comment type="pathway">
    <text evidence="4">Lipid metabolism.</text>
</comment>
<dbReference type="UniPathway" id="UPA00282"/>
<keyword evidence="7" id="KW-0012">Acyltransferase</keyword>
<keyword evidence="12" id="KW-1133">Transmembrane helix</keyword>
<evidence type="ECO:0000256" key="12">
    <source>
        <dbReference type="SAM" id="Phobius"/>
    </source>
</evidence>
<dbReference type="GO" id="GO:0047196">
    <property type="term" value="F:long-chain-alcohol O-fatty-acyltransferase activity"/>
    <property type="evidence" value="ECO:0007669"/>
    <property type="project" value="UniProtKB-EC"/>
</dbReference>
<feature type="transmembrane region" description="Helical" evidence="12">
    <location>
        <begin position="268"/>
        <end position="290"/>
    </location>
</feature>
<dbReference type="Gene3D" id="3.30.559.10">
    <property type="entry name" value="Chloramphenicol acetyltransferase-like domain"/>
    <property type="match status" value="1"/>
</dbReference>
<dbReference type="EMBL" id="CM000761">
    <property type="protein sequence ID" value="OQU88375.1"/>
    <property type="molecule type" value="Genomic_DNA"/>
</dbReference>
<evidence type="ECO:0000313" key="15">
    <source>
        <dbReference type="EMBL" id="OQU88375.1"/>
    </source>
</evidence>
<dbReference type="Proteomes" id="UP000000768">
    <property type="component" value="Chromosome 2"/>
</dbReference>
<dbReference type="InterPro" id="IPR009721">
    <property type="entry name" value="O-acyltransferase_WSD1_C"/>
</dbReference>
<dbReference type="InterPro" id="IPR004255">
    <property type="entry name" value="O-acyltransferase_WSD1_N"/>
</dbReference>
<organism evidence="15 16">
    <name type="scientific">Sorghum bicolor</name>
    <name type="common">Sorghum</name>
    <name type="synonym">Sorghum vulgare</name>
    <dbReference type="NCBI Taxonomy" id="4558"/>
    <lineage>
        <taxon>Eukaryota</taxon>
        <taxon>Viridiplantae</taxon>
        <taxon>Streptophyta</taxon>
        <taxon>Embryophyta</taxon>
        <taxon>Tracheophyta</taxon>
        <taxon>Spermatophyta</taxon>
        <taxon>Magnoliopsida</taxon>
        <taxon>Liliopsida</taxon>
        <taxon>Poales</taxon>
        <taxon>Poaceae</taxon>
        <taxon>PACMAD clade</taxon>
        <taxon>Panicoideae</taxon>
        <taxon>Andropogonodae</taxon>
        <taxon>Andropogoneae</taxon>
        <taxon>Sorghinae</taxon>
        <taxon>Sorghum</taxon>
    </lineage>
</organism>
<protein>
    <submittedName>
        <fullName evidence="15">Uncharacterized protein</fullName>
    </submittedName>
</protein>
<dbReference type="AlphaFoldDB" id="A0A1W0W205"/>
<evidence type="ECO:0000256" key="6">
    <source>
        <dbReference type="ARBA" id="ARBA00022824"/>
    </source>
</evidence>
<dbReference type="GO" id="GO:0019432">
    <property type="term" value="P:triglyceride biosynthetic process"/>
    <property type="evidence" value="ECO:0000318"/>
    <property type="project" value="GO_Central"/>
</dbReference>
<dbReference type="SUPFAM" id="SSF52777">
    <property type="entry name" value="CoA-dependent acyltransferases"/>
    <property type="match status" value="1"/>
</dbReference>
<dbReference type="Gramene" id="OQU88375">
    <property type="protein sequence ID" value="OQU88375"/>
    <property type="gene ID" value="SORBI_3002G020000"/>
</dbReference>
<dbReference type="GO" id="GO:0005886">
    <property type="term" value="C:plasma membrane"/>
    <property type="evidence" value="ECO:0000318"/>
    <property type="project" value="GO_Central"/>
</dbReference>
<reference evidence="15 16" key="1">
    <citation type="journal article" date="2009" name="Nature">
        <title>The Sorghum bicolor genome and the diversification of grasses.</title>
        <authorList>
            <person name="Paterson A.H."/>
            <person name="Bowers J.E."/>
            <person name="Bruggmann R."/>
            <person name="Dubchak I."/>
            <person name="Grimwood J."/>
            <person name="Gundlach H."/>
            <person name="Haberer G."/>
            <person name="Hellsten U."/>
            <person name="Mitros T."/>
            <person name="Poliakov A."/>
            <person name="Schmutz J."/>
            <person name="Spannagl M."/>
            <person name="Tang H."/>
            <person name="Wang X."/>
            <person name="Wicker T."/>
            <person name="Bharti A.K."/>
            <person name="Chapman J."/>
            <person name="Feltus F.A."/>
            <person name="Gowik U."/>
            <person name="Grigoriev I.V."/>
            <person name="Lyons E."/>
            <person name="Maher C.A."/>
            <person name="Martis M."/>
            <person name="Narechania A."/>
            <person name="Otillar R.P."/>
            <person name="Penning B.W."/>
            <person name="Salamov A.A."/>
            <person name="Wang Y."/>
            <person name="Zhang L."/>
            <person name="Carpita N.C."/>
            <person name="Freeling M."/>
            <person name="Gingle A.R."/>
            <person name="Hash C.T."/>
            <person name="Keller B."/>
            <person name="Klein P."/>
            <person name="Kresovich S."/>
            <person name="McCann M.C."/>
            <person name="Ming R."/>
            <person name="Peterson D.G."/>
            <person name="Mehboob-ur-Rahman"/>
            <person name="Ware D."/>
            <person name="Westhoff P."/>
            <person name="Mayer K.F."/>
            <person name="Messing J."/>
            <person name="Rokhsar D.S."/>
        </authorList>
    </citation>
    <scope>NUCLEOTIDE SEQUENCE [LARGE SCALE GENOMIC DNA]</scope>
    <source>
        <strain evidence="16">cv. BTx623</strain>
    </source>
</reference>
<evidence type="ECO:0000256" key="11">
    <source>
        <dbReference type="SAM" id="MobiDB-lite"/>
    </source>
</evidence>
<evidence type="ECO:0000256" key="7">
    <source>
        <dbReference type="ARBA" id="ARBA00023315"/>
    </source>
</evidence>
<evidence type="ECO:0000256" key="1">
    <source>
        <dbReference type="ARBA" id="ARBA00004162"/>
    </source>
</evidence>
<evidence type="ECO:0000256" key="8">
    <source>
        <dbReference type="ARBA" id="ARBA00024360"/>
    </source>
</evidence>
<dbReference type="eggNOG" id="ENOG502QTZ2">
    <property type="taxonomic scope" value="Eukaryota"/>
</dbReference>
<dbReference type="InParanoid" id="A0A1W0W205"/>
<keyword evidence="16" id="KW-1185">Reference proteome</keyword>
<feature type="transmembrane region" description="Helical" evidence="12">
    <location>
        <begin position="199"/>
        <end position="227"/>
    </location>
</feature>
<name>A0A1W0W205_SORBI</name>
<comment type="subcellular location">
    <subcellularLocation>
        <location evidence="1">Cell membrane</location>
        <topology evidence="1">Single-pass membrane protein</topology>
    </subcellularLocation>
    <subcellularLocation>
        <location evidence="2">Endoplasmic reticulum membrane</location>
    </subcellularLocation>
</comment>
<feature type="domain" description="O-acyltransferase WSD1 C-terminal" evidence="14">
    <location>
        <begin position="334"/>
        <end position="475"/>
    </location>
</feature>
<comment type="similarity">
    <text evidence="8">In the N-terminal section; belongs to the long-chain O-acyltransferase family.</text>
</comment>
<gene>
    <name evidence="15" type="ORF">SORBI_3002G020000</name>
</gene>
<evidence type="ECO:0000256" key="9">
    <source>
        <dbReference type="ARBA" id="ARBA00047604"/>
    </source>
</evidence>
<keyword evidence="12" id="KW-0472">Membrane</keyword>
<evidence type="ECO:0000313" key="16">
    <source>
        <dbReference type="Proteomes" id="UP000000768"/>
    </source>
</evidence>
<comment type="pathway">
    <text evidence="3">Glycerolipid metabolism; triacylglycerol biosynthesis.</text>
</comment>
<proteinExistence type="inferred from homology"/>
<comment type="catalytic activity">
    <reaction evidence="9">
        <text>a long chain fatty alcohol + a fatty acyl-CoA = a long-chain alcohol wax ester + CoA</text>
        <dbReference type="Rhea" id="RHEA:38443"/>
        <dbReference type="ChEBI" id="CHEBI:17135"/>
        <dbReference type="ChEBI" id="CHEBI:57287"/>
        <dbReference type="ChEBI" id="CHEBI:77636"/>
        <dbReference type="ChEBI" id="CHEBI:235323"/>
        <dbReference type="EC" id="2.3.1.75"/>
    </reaction>
</comment>
<accession>A0A1W0W205</accession>
<evidence type="ECO:0000256" key="2">
    <source>
        <dbReference type="ARBA" id="ARBA00004586"/>
    </source>
</evidence>
<dbReference type="GO" id="GO:0005789">
    <property type="term" value="C:endoplasmic reticulum membrane"/>
    <property type="evidence" value="ECO:0007669"/>
    <property type="project" value="UniProtKB-SubCell"/>
</dbReference>
<dbReference type="OrthoDB" id="619536at2759"/>
<keyword evidence="12" id="KW-0812">Transmembrane</keyword>
<feature type="domain" description="O-acyltransferase WSD1-like N-terminal" evidence="13">
    <location>
        <begin position="41"/>
        <end position="276"/>
    </location>
</feature>
<dbReference type="GO" id="GO:0008374">
    <property type="term" value="F:O-acyltransferase activity"/>
    <property type="evidence" value="ECO:0000318"/>
    <property type="project" value="GO_Central"/>
</dbReference>